<keyword evidence="3" id="KW-1185">Reference proteome</keyword>
<organism evidence="2 3">
    <name type="scientific">Trifolium medium</name>
    <dbReference type="NCBI Taxonomy" id="97028"/>
    <lineage>
        <taxon>Eukaryota</taxon>
        <taxon>Viridiplantae</taxon>
        <taxon>Streptophyta</taxon>
        <taxon>Embryophyta</taxon>
        <taxon>Tracheophyta</taxon>
        <taxon>Spermatophyta</taxon>
        <taxon>Magnoliopsida</taxon>
        <taxon>eudicotyledons</taxon>
        <taxon>Gunneridae</taxon>
        <taxon>Pentapetalae</taxon>
        <taxon>rosids</taxon>
        <taxon>fabids</taxon>
        <taxon>Fabales</taxon>
        <taxon>Fabaceae</taxon>
        <taxon>Papilionoideae</taxon>
        <taxon>50 kb inversion clade</taxon>
        <taxon>NPAAA clade</taxon>
        <taxon>Hologalegina</taxon>
        <taxon>IRL clade</taxon>
        <taxon>Trifolieae</taxon>
        <taxon>Trifolium</taxon>
    </lineage>
</organism>
<protein>
    <submittedName>
        <fullName evidence="2">Alpha-glucan phosphorylase H</fullName>
    </submittedName>
</protein>
<dbReference type="Proteomes" id="UP000265520">
    <property type="component" value="Unassembled WGS sequence"/>
</dbReference>
<comment type="caution">
    <text evidence="2">The sequence shown here is derived from an EMBL/GenBank/DDBJ whole genome shotgun (WGS) entry which is preliminary data.</text>
</comment>
<feature type="region of interest" description="Disordered" evidence="1">
    <location>
        <begin position="1"/>
        <end position="20"/>
    </location>
</feature>
<evidence type="ECO:0000313" key="3">
    <source>
        <dbReference type="Proteomes" id="UP000265520"/>
    </source>
</evidence>
<evidence type="ECO:0000256" key="1">
    <source>
        <dbReference type="SAM" id="MobiDB-lite"/>
    </source>
</evidence>
<feature type="non-terminal residue" evidence="2">
    <location>
        <position position="38"/>
    </location>
</feature>
<proteinExistence type="predicted"/>
<sequence length="38" mass="3606">MGSKVEINGANGGGGGSLVSAKVPAVANPLAEKPDEIA</sequence>
<evidence type="ECO:0000313" key="2">
    <source>
        <dbReference type="EMBL" id="MCI74133.1"/>
    </source>
</evidence>
<dbReference type="EMBL" id="LXQA010853942">
    <property type="protein sequence ID" value="MCI74133.1"/>
    <property type="molecule type" value="Genomic_DNA"/>
</dbReference>
<name>A0A392UKH4_9FABA</name>
<reference evidence="2 3" key="1">
    <citation type="journal article" date="2018" name="Front. Plant Sci.">
        <title>Red Clover (Trifolium pratense) and Zigzag Clover (T. medium) - A Picture of Genomic Similarities and Differences.</title>
        <authorList>
            <person name="Dluhosova J."/>
            <person name="Istvanek J."/>
            <person name="Nedelnik J."/>
            <person name="Repkova J."/>
        </authorList>
    </citation>
    <scope>NUCLEOTIDE SEQUENCE [LARGE SCALE GENOMIC DNA]</scope>
    <source>
        <strain evidence="3">cv. 10/8</strain>
        <tissue evidence="2">Leaf</tissue>
    </source>
</reference>
<accession>A0A392UKH4</accession>
<dbReference type="AlphaFoldDB" id="A0A392UKH4"/>